<dbReference type="AlphaFoldDB" id="A0A1L7X118"/>
<dbReference type="PANTHER" id="PTHR31468:SF2">
    <property type="entry name" value="1,3-BETA-GLUCANOSYLTRANSFERASE GAS1"/>
    <property type="match status" value="1"/>
</dbReference>
<evidence type="ECO:0000256" key="9">
    <source>
        <dbReference type="RuleBase" id="RU361209"/>
    </source>
</evidence>
<dbReference type="EC" id="2.4.1.-" evidence="9"/>
<feature type="domain" description="X8" evidence="12">
    <location>
        <begin position="372"/>
        <end position="459"/>
    </location>
</feature>
<dbReference type="InterPro" id="IPR004886">
    <property type="entry name" value="Glucanosyltransferase"/>
</dbReference>
<comment type="function">
    <text evidence="9">Splits internally a 1,3-beta-glucan molecule and transfers the newly generated reducing end (the donor) to the non-reducing end of another 1,3-beta-glucan molecule (the acceptor) forming a 1,3-beta linkage, resulting in the elongation of 1,3-beta-glucan chains in the cell wall.</text>
</comment>
<dbReference type="Gene3D" id="1.20.58.1040">
    <property type="match status" value="1"/>
</dbReference>
<keyword evidence="7" id="KW-0325">Glycoprotein</keyword>
<dbReference type="SUPFAM" id="SSF51445">
    <property type="entry name" value="(Trans)glycosidases"/>
    <property type="match status" value="1"/>
</dbReference>
<evidence type="ECO:0000256" key="2">
    <source>
        <dbReference type="ARBA" id="ARBA00007528"/>
    </source>
</evidence>
<dbReference type="Pfam" id="PF03198">
    <property type="entry name" value="Glyco_hydro_72"/>
    <property type="match status" value="1"/>
</dbReference>
<evidence type="ECO:0000256" key="10">
    <source>
        <dbReference type="SAM" id="MobiDB-lite"/>
    </source>
</evidence>
<dbReference type="SMART" id="SM00768">
    <property type="entry name" value="X8"/>
    <property type="match status" value="1"/>
</dbReference>
<dbReference type="PANTHER" id="PTHR31468">
    <property type="entry name" value="1,3-BETA-GLUCANOSYLTRANSFERASE GAS1"/>
    <property type="match status" value="1"/>
</dbReference>
<dbReference type="STRING" id="576137.A0A1L7X118"/>
<organism evidence="13 14">
    <name type="scientific">Phialocephala subalpina</name>
    <dbReference type="NCBI Taxonomy" id="576137"/>
    <lineage>
        <taxon>Eukaryota</taxon>
        <taxon>Fungi</taxon>
        <taxon>Dikarya</taxon>
        <taxon>Ascomycota</taxon>
        <taxon>Pezizomycotina</taxon>
        <taxon>Leotiomycetes</taxon>
        <taxon>Helotiales</taxon>
        <taxon>Mollisiaceae</taxon>
        <taxon>Phialocephala</taxon>
        <taxon>Phialocephala fortinii species complex</taxon>
    </lineage>
</organism>
<feature type="signal peptide" evidence="9">
    <location>
        <begin position="1"/>
        <end position="21"/>
    </location>
</feature>
<evidence type="ECO:0000313" key="14">
    <source>
        <dbReference type="Proteomes" id="UP000184330"/>
    </source>
</evidence>
<comment type="subcellular location">
    <subcellularLocation>
        <location evidence="1 9">Cell membrane</location>
        <topology evidence="1 9">Lipid-anchor</topology>
        <topology evidence="1 9">GPI-anchor</topology>
    </subcellularLocation>
</comment>
<dbReference type="InterPro" id="IPR012946">
    <property type="entry name" value="X8"/>
</dbReference>
<feature type="chain" id="PRO_5011817389" description="1,3-beta-glucanosyltransferase" evidence="9">
    <location>
        <begin position="22"/>
        <end position="679"/>
    </location>
</feature>
<sequence>MVSGASLLGRVVILGAALVSAAVDPVVIKGSHFFYQTNGSEFFIRGVTYQTPTNSTPIDPLSVSLTCMRDLPFLNELTTNVIRVSYIDSSLDHSACMTALATSGIYVMVDLPGTVNISATNPEWNLDIYDAWTQTVDAMAGYSNVLGFFAGNNIVTNISNSPAAAFIKAGVRDMKSYINNKGYRDIPVGYEMSASDNYDVMSFYMACSNSSEAIDFLGISDFNWCSNNTFLNSGYQAITDEYASYPVPVFFADYGCVDSLDGASVPRTFQEVAYIYGTQMTNVVSGGIVFEYFQDNQDKGLVSLIGTSISALPAFTSYSSQIAKITPSSTFAAHYAISNTVTPSCPTAAFSASPTLPPVVNKEVCECMMSSLTCIAAPGLSASTIAEVYQNICGTSTQNCPALHGDGSTGSYGAYSMCNSTERLSWALDTYFYFNETGCMESDYAQINNQNITGEECVDILDQAGDAGTGTITSLPTSTATNPVDTASSSYYPTSYDWGDEGLSPGAKAGIVVGVIIGLSAVVSGLVWYLWKKRRGEFARHHSKTTNDNQDSRRSSVPEDPSGLRGGSASIVSDDSRDMSELPQFDGSYMGNSWGRSEIDSRSDFPDSPAGREAAMTYLHSPLSHPSDLEIASTVIPPSPMGSVKEIMPAFRTRQEDKSLASIKKMTPMIKVSPHEDER</sequence>
<reference evidence="13 14" key="1">
    <citation type="submission" date="2016-03" db="EMBL/GenBank/DDBJ databases">
        <authorList>
            <person name="Ploux O."/>
        </authorList>
    </citation>
    <scope>NUCLEOTIDE SEQUENCE [LARGE SCALE GENOMIC DNA]</scope>
    <source>
        <strain evidence="13 14">UAMH 11012</strain>
    </source>
</reference>
<evidence type="ECO:0000256" key="3">
    <source>
        <dbReference type="ARBA" id="ARBA00022622"/>
    </source>
</evidence>
<keyword evidence="14" id="KW-1185">Reference proteome</keyword>
<evidence type="ECO:0000313" key="13">
    <source>
        <dbReference type="EMBL" id="CZR58712.1"/>
    </source>
</evidence>
<keyword evidence="8 9" id="KW-0449">Lipoprotein</keyword>
<dbReference type="EMBL" id="FJOG01000012">
    <property type="protein sequence ID" value="CZR58712.1"/>
    <property type="molecule type" value="Genomic_DNA"/>
</dbReference>
<keyword evidence="11" id="KW-1133">Transmembrane helix</keyword>
<comment type="similarity">
    <text evidence="2 9">Belongs to the glycosyl hydrolase 72 family.</text>
</comment>
<dbReference type="GO" id="GO:0098552">
    <property type="term" value="C:side of membrane"/>
    <property type="evidence" value="ECO:0007669"/>
    <property type="project" value="UniProtKB-KW"/>
</dbReference>
<keyword evidence="5 9" id="KW-0472">Membrane</keyword>
<evidence type="ECO:0000256" key="7">
    <source>
        <dbReference type="ARBA" id="ARBA00023180"/>
    </source>
</evidence>
<keyword evidence="4 9" id="KW-0732">Signal</keyword>
<dbReference type="GO" id="GO:0071970">
    <property type="term" value="P:fungal-type cell wall (1-&gt;3)-beta-D-glucan biosynthetic process"/>
    <property type="evidence" value="ECO:0007669"/>
    <property type="project" value="TreeGrafter"/>
</dbReference>
<dbReference type="Pfam" id="PF07983">
    <property type="entry name" value="X8"/>
    <property type="match status" value="1"/>
</dbReference>
<dbReference type="OrthoDB" id="421038at2759"/>
<dbReference type="GO" id="GO:0042124">
    <property type="term" value="F:1,3-beta-glucanosyltransferase activity"/>
    <property type="evidence" value="ECO:0007669"/>
    <property type="project" value="TreeGrafter"/>
</dbReference>
<evidence type="ECO:0000259" key="12">
    <source>
        <dbReference type="SMART" id="SM00768"/>
    </source>
</evidence>
<keyword evidence="9" id="KW-0808">Transferase</keyword>
<name>A0A1L7X118_9HELO</name>
<dbReference type="Gene3D" id="3.20.20.80">
    <property type="entry name" value="Glycosidases"/>
    <property type="match status" value="1"/>
</dbReference>
<evidence type="ECO:0000256" key="1">
    <source>
        <dbReference type="ARBA" id="ARBA00004609"/>
    </source>
</evidence>
<dbReference type="GO" id="GO:0031505">
    <property type="term" value="P:fungal-type cell wall organization"/>
    <property type="evidence" value="ECO:0007669"/>
    <property type="project" value="TreeGrafter"/>
</dbReference>
<feature type="transmembrane region" description="Helical" evidence="11">
    <location>
        <begin position="509"/>
        <end position="531"/>
    </location>
</feature>
<feature type="region of interest" description="Disordered" evidence="10">
    <location>
        <begin position="540"/>
        <end position="587"/>
    </location>
</feature>
<accession>A0A1L7X118</accession>
<evidence type="ECO:0000256" key="6">
    <source>
        <dbReference type="ARBA" id="ARBA00023157"/>
    </source>
</evidence>
<protein>
    <recommendedName>
        <fullName evidence="9">1,3-beta-glucanosyltransferase</fullName>
        <ecNumber evidence="9">2.4.1.-</ecNumber>
    </recommendedName>
</protein>
<dbReference type="InterPro" id="IPR017853">
    <property type="entry name" value="GH"/>
</dbReference>
<keyword evidence="6" id="KW-1015">Disulfide bond</keyword>
<dbReference type="Proteomes" id="UP000184330">
    <property type="component" value="Unassembled WGS sequence"/>
</dbReference>
<evidence type="ECO:0000256" key="5">
    <source>
        <dbReference type="ARBA" id="ARBA00023136"/>
    </source>
</evidence>
<keyword evidence="11" id="KW-0812">Transmembrane</keyword>
<dbReference type="GO" id="GO:0005886">
    <property type="term" value="C:plasma membrane"/>
    <property type="evidence" value="ECO:0007669"/>
    <property type="project" value="UniProtKB-SubCell"/>
</dbReference>
<proteinExistence type="inferred from homology"/>
<evidence type="ECO:0000256" key="8">
    <source>
        <dbReference type="ARBA" id="ARBA00023288"/>
    </source>
</evidence>
<keyword evidence="3 9" id="KW-0336">GPI-anchor</keyword>
<evidence type="ECO:0000256" key="4">
    <source>
        <dbReference type="ARBA" id="ARBA00022729"/>
    </source>
</evidence>
<evidence type="ECO:0000256" key="11">
    <source>
        <dbReference type="SAM" id="Phobius"/>
    </source>
</evidence>
<gene>
    <name evidence="13" type="ORF">PAC_08604</name>
</gene>